<proteinExistence type="predicted"/>
<dbReference type="InterPro" id="IPR011010">
    <property type="entry name" value="DNA_brk_join_enz"/>
</dbReference>
<dbReference type="Pfam" id="PF00589">
    <property type="entry name" value="Phage_integrase"/>
    <property type="match status" value="1"/>
</dbReference>
<evidence type="ECO:0000256" key="1">
    <source>
        <dbReference type="ARBA" id="ARBA00023125"/>
    </source>
</evidence>
<dbReference type="Gene3D" id="1.10.150.130">
    <property type="match status" value="1"/>
</dbReference>
<keyword evidence="2" id="KW-0233">DNA recombination</keyword>
<gene>
    <name evidence="5" type="ORF">PLOB_00012457</name>
</gene>
<feature type="region of interest" description="Disordered" evidence="3">
    <location>
        <begin position="181"/>
        <end position="219"/>
    </location>
</feature>
<reference evidence="5 6" key="1">
    <citation type="submission" date="2022-05" db="EMBL/GenBank/DDBJ databases">
        <authorList>
            <consortium name="Genoscope - CEA"/>
            <person name="William W."/>
        </authorList>
    </citation>
    <scope>NUCLEOTIDE SEQUENCE [LARGE SCALE GENOMIC DNA]</scope>
</reference>
<keyword evidence="6" id="KW-1185">Reference proteome</keyword>
<evidence type="ECO:0000313" key="6">
    <source>
        <dbReference type="Proteomes" id="UP001159405"/>
    </source>
</evidence>
<evidence type="ECO:0000259" key="4">
    <source>
        <dbReference type="Pfam" id="PF00589"/>
    </source>
</evidence>
<dbReference type="InterPro" id="IPR002104">
    <property type="entry name" value="Integrase_catalytic"/>
</dbReference>
<organism evidence="5 6">
    <name type="scientific">Porites lobata</name>
    <dbReference type="NCBI Taxonomy" id="104759"/>
    <lineage>
        <taxon>Eukaryota</taxon>
        <taxon>Metazoa</taxon>
        <taxon>Cnidaria</taxon>
        <taxon>Anthozoa</taxon>
        <taxon>Hexacorallia</taxon>
        <taxon>Scleractinia</taxon>
        <taxon>Fungiina</taxon>
        <taxon>Poritidae</taxon>
        <taxon>Porites</taxon>
    </lineage>
</organism>
<evidence type="ECO:0000256" key="2">
    <source>
        <dbReference type="ARBA" id="ARBA00023172"/>
    </source>
</evidence>
<keyword evidence="1" id="KW-0238">DNA-binding</keyword>
<dbReference type="InterPro" id="IPR010998">
    <property type="entry name" value="Integrase_recombinase_N"/>
</dbReference>
<feature type="compositionally biased region" description="Low complexity" evidence="3">
    <location>
        <begin position="199"/>
        <end position="210"/>
    </location>
</feature>
<dbReference type="SUPFAM" id="SSF56349">
    <property type="entry name" value="DNA breaking-rejoining enzymes"/>
    <property type="match status" value="1"/>
</dbReference>
<dbReference type="PANTHER" id="PTHR35617:SF3">
    <property type="entry name" value="CORE-BINDING (CB) DOMAIN-CONTAINING PROTEIN"/>
    <property type="match status" value="1"/>
</dbReference>
<sequence>MPQKNWLGAVCGDNKTGGCWDLDEQQYHINYLESKAVLLGLKSLCSGTQNKHIRIQSDNTTTVAYLNAMGGIKSLNCNDMAIQIWEWCSQRNIWISASHIPGSINVEADKESRKINDSTEWSLSMIVYNRLAQLWGPFQVDLFASRLNFKFDNTLPSEDRGGPIFRSASCPPVAHTTLVSSASTVIGGPPSPSTATQRSTDSTSQHNSSSIGKDPKTVSMSSLRQSILKRNISEAATSIIMQSWAANTHKQYQPYVAQWLEFCRGRETNPYDPPIGTVLDFLVTLHDKGLKYSTLNTARSAISAVILPTNNHTIGTHPLVSRFMRGIYKSNPPTPRYHTTWNVQTVLTYLSSQDSVEKLDLKSLTLKLLMLIALVSAQRGQSIHMLDTACMKVTESSYEFSLPEHVKQSRPSFKTPSVILKAYPVNKALCVYSHLTEYLRRTQSLRGAETKLFITFVKPHKRVSRDTISRWIRTTMESAGIDISMFKPHSTRMAATSKAKGASVPIQEILRTAGWSSSGTFDRFYDKPLMEESTFASAVLNND</sequence>
<evidence type="ECO:0000313" key="5">
    <source>
        <dbReference type="EMBL" id="CAH3104641.1"/>
    </source>
</evidence>
<feature type="domain" description="Tyr recombinase" evidence="4">
    <location>
        <begin position="362"/>
        <end position="525"/>
    </location>
</feature>
<dbReference type="PANTHER" id="PTHR35617">
    <property type="entry name" value="PHAGE_INTEGRASE DOMAIN-CONTAINING PROTEIN"/>
    <property type="match status" value="1"/>
</dbReference>
<comment type="caution">
    <text evidence="5">The sequence shown here is derived from an EMBL/GenBank/DDBJ whole genome shotgun (WGS) entry which is preliminary data.</text>
</comment>
<dbReference type="InterPro" id="IPR013762">
    <property type="entry name" value="Integrase-like_cat_sf"/>
</dbReference>
<name>A0ABN8NHZ6_9CNID</name>
<dbReference type="EMBL" id="CALNXK010000017">
    <property type="protein sequence ID" value="CAH3104641.1"/>
    <property type="molecule type" value="Genomic_DNA"/>
</dbReference>
<dbReference type="CDD" id="cd09275">
    <property type="entry name" value="RNase_HI_RT_DIRS1"/>
    <property type="match status" value="1"/>
</dbReference>
<dbReference type="Gene3D" id="1.10.443.10">
    <property type="entry name" value="Intergrase catalytic core"/>
    <property type="match status" value="1"/>
</dbReference>
<protein>
    <recommendedName>
        <fullName evidence="4">Tyr recombinase domain-containing protein</fullName>
    </recommendedName>
</protein>
<evidence type="ECO:0000256" key="3">
    <source>
        <dbReference type="SAM" id="MobiDB-lite"/>
    </source>
</evidence>
<dbReference type="Proteomes" id="UP001159405">
    <property type="component" value="Unassembled WGS sequence"/>
</dbReference>
<accession>A0ABN8NHZ6</accession>